<sequence>MRSVSPLSNLDTLTISSEDSTQEPLNKSLIISLNQSALFTSQIGQKEINNRVFGLAKDLQQILSPTIGNITSIFKVDNIPRLRLIFQRWQKQYQKYQSIKYQIRPIFDLWRELSFDRQVNKIQEVLNIKLVFRSFIAIKYLYKQSKQLEQYNKKRQYMITNYFFQHIINRYNRFQIIEYNGQIKQLSKYFTTLKQFFIKQANMLQHIKHHEISHYFVNWRNHIKGINYYNKSLLMFGLQKLIQLCVIRLVTYDQNYDRIVLSKKFIEISKNIHQNKKIQCDVSNQMQDYVIQTDIDKDLGMYKKFVQKIEFQDENKQDIKRLIYKAKNEQQLGNHTTDSFKSQLNGNSVEQSDSQIQLTVQSPYNNPNNIDISQSLNENTGENVHNNLENLQHTENINQLEEFLNQVETYQNDCHKLTNTTEESRLIDQLNLYKTKLKNLDQKDLLTQDLINRTTKIDDGSSIYEDKDKLNNFIKNQQYPQSTSYQINDLYDQLKKYSYKSEFPDNLLFKRKQQAKCSVPEQEPSDKKFISTLTRQQCIVKSLLFIINRNLKLKILTSWRIIMLKKQSYNIKNDLALRFFKFKIQDKFFQIVKKQYFYLKNKEYVLQRARQAVQFIQKQFCIRILHINAVTSKLLNIKYLYISHMNLKKLKIKSFTEIYSKYKRLTNATFRLKLIQKHMKKLTLLSIFQQLISVYDQIQNLYLKADNFIFQSNNFIAILSFNVWRQKLSSQQSANFAFQDIYNQFVTKYIPYSQDLQNQFCNQKAIQYDIIEPIEVHILTPGNWLHNYQKIFKNWHKYSIFTQLEQKIIVSRQLSVKQQTFVKFLLLIKCQNLVKTTEFYRKKLIFNYLNRSFSTTIKTLDFIENRLLKIKCTTFDLWFQLTEKVNFLSKNEVEIDINLKFNLKKRFFKKMINFYRKNLELETLKQQILTRKIFFTKYKFMFILGSFSKRKSLTGEAKNQFQCLFSPIYIFSKLCVFKKIQIEYHFPLLFFDFKISYLCAKAKVSSVFSPQIERLKSQLHAKILTGQLAQNYPTAIPDTLSLSTLDLKMDAIQQRLENLK</sequence>
<feature type="coiled-coil region" evidence="1">
    <location>
        <begin position="400"/>
        <end position="443"/>
    </location>
</feature>
<dbReference type="RefSeq" id="XP_067761477.1">
    <property type="nucleotide sequence ID" value="XM_067910790.1"/>
</dbReference>
<keyword evidence="3" id="KW-1185">Reference proteome</keyword>
<accession>A0A9P8LLT5</accession>
<gene>
    <name evidence="2" type="ORF">SS50377_26990</name>
</gene>
<reference evidence="2 3" key="1">
    <citation type="journal article" date="2014" name="PLoS Genet.">
        <title>The Genome of Spironucleus salmonicida Highlights a Fish Pathogen Adapted to Fluctuating Environments.</title>
        <authorList>
            <person name="Xu F."/>
            <person name="Jerlstrom-Hultqvist J."/>
            <person name="Einarsson E."/>
            <person name="Astvaldsson A."/>
            <person name="Svard S.G."/>
            <person name="Andersson J.O."/>
        </authorList>
    </citation>
    <scope>NUCLEOTIDE SEQUENCE [LARGE SCALE GENOMIC DNA]</scope>
    <source>
        <strain evidence="2 3">ATCC 50377</strain>
    </source>
</reference>
<dbReference type="AlphaFoldDB" id="A0A9P8LLT5"/>
<evidence type="ECO:0000313" key="3">
    <source>
        <dbReference type="Proteomes" id="UP000018208"/>
    </source>
</evidence>
<keyword evidence="1" id="KW-0175">Coiled coil</keyword>
<dbReference type="GeneID" id="94301013"/>
<evidence type="ECO:0000313" key="2">
    <source>
        <dbReference type="EMBL" id="KAH0570704.1"/>
    </source>
</evidence>
<dbReference type="KEGG" id="ssao:94301013"/>
<protein>
    <submittedName>
        <fullName evidence="2">Uncharacterized protein</fullName>
    </submittedName>
</protein>
<dbReference type="EMBL" id="AUWU02000007">
    <property type="protein sequence ID" value="KAH0570704.1"/>
    <property type="molecule type" value="Genomic_DNA"/>
</dbReference>
<dbReference type="Proteomes" id="UP000018208">
    <property type="component" value="Unassembled WGS sequence"/>
</dbReference>
<comment type="caution">
    <text evidence="2">The sequence shown here is derived from an EMBL/GenBank/DDBJ whole genome shotgun (WGS) entry which is preliminary data.</text>
</comment>
<proteinExistence type="predicted"/>
<name>A0A9P8LLT5_9EUKA</name>
<evidence type="ECO:0000256" key="1">
    <source>
        <dbReference type="SAM" id="Coils"/>
    </source>
</evidence>
<organism evidence="2 3">
    <name type="scientific">Spironucleus salmonicida</name>
    <dbReference type="NCBI Taxonomy" id="348837"/>
    <lineage>
        <taxon>Eukaryota</taxon>
        <taxon>Metamonada</taxon>
        <taxon>Diplomonadida</taxon>
        <taxon>Hexamitidae</taxon>
        <taxon>Hexamitinae</taxon>
        <taxon>Spironucleus</taxon>
    </lineage>
</organism>